<proteinExistence type="predicted"/>
<sequence length="69" mass="7752">MLKHLLKQQAAVHFIDGGCVSGGTLEEIEDTFIKYKDEYEMLYIPLSAIRYVAVDTKERDKAPVGFTAS</sequence>
<reference evidence="2 3" key="2">
    <citation type="submission" date="2016-12" db="EMBL/GenBank/DDBJ databases">
        <title>Genome sequencing and description of Paenibacillus sp. nov. from high altitude lake in the Indian Trans- Himalayas.</title>
        <authorList>
            <person name="Kiran S."/>
            <person name="Swarnkar M.K."/>
            <person name="Rana A."/>
            <person name="Tewari R."/>
            <person name="Gulati A."/>
        </authorList>
    </citation>
    <scope>NUCLEOTIDE SEQUENCE [LARGE SCALE GENOMIC DNA]</scope>
    <source>
        <strain evidence="2 3">IHBB 9951</strain>
    </source>
</reference>
<dbReference type="EMBL" id="CP016809">
    <property type="protein sequence ID" value="ANY76694.1"/>
    <property type="molecule type" value="Genomic_DNA"/>
</dbReference>
<evidence type="ECO:0000313" key="2">
    <source>
        <dbReference type="EMBL" id="OOC64299.1"/>
    </source>
</evidence>
<evidence type="ECO:0000313" key="1">
    <source>
        <dbReference type="EMBL" id="ANY76694.1"/>
    </source>
</evidence>
<dbReference type="Proteomes" id="UP000189059">
    <property type="component" value="Unassembled WGS sequence"/>
</dbReference>
<evidence type="ECO:0000313" key="3">
    <source>
        <dbReference type="Proteomes" id="UP000189059"/>
    </source>
</evidence>
<dbReference type="KEGG" id="pib:BBD41_23755"/>
<gene>
    <name evidence="2" type="ORF">BBD40_11805</name>
    <name evidence="1" type="ORF">BBD41_23755</name>
</gene>
<protein>
    <submittedName>
        <fullName evidence="1">Uncharacterized protein</fullName>
    </submittedName>
</protein>
<organism evidence="1">
    <name type="scientific">Paenibacillus ihbetae</name>
    <dbReference type="NCBI Taxonomy" id="1870820"/>
    <lineage>
        <taxon>Bacteria</taxon>
        <taxon>Bacillati</taxon>
        <taxon>Bacillota</taxon>
        <taxon>Bacilli</taxon>
        <taxon>Bacillales</taxon>
        <taxon>Paenibacillaceae</taxon>
        <taxon>Paenibacillus</taxon>
    </lineage>
</organism>
<name>A0A1B2E9P2_9BACL</name>
<dbReference type="EMBL" id="MRVI01000001">
    <property type="protein sequence ID" value="OOC64299.1"/>
    <property type="molecule type" value="Genomic_DNA"/>
</dbReference>
<dbReference type="OrthoDB" id="2642715at2"/>
<dbReference type="AlphaFoldDB" id="A0A1B2E9P2"/>
<accession>A0A1B2E9P2</accession>
<keyword evidence="3" id="KW-1185">Reference proteome</keyword>
<reference evidence="1" key="1">
    <citation type="submission" date="2016-08" db="EMBL/GenBank/DDBJ databases">
        <title>Complete Genome Seqeunce of Paenibacillus sp. nov. IHBB 9852 from high altitute lake of Indian trans-Himalayas.</title>
        <authorList>
            <person name="Kiran S."/>
            <person name="Swarnkar M.K."/>
            <person name="Rana A."/>
            <person name="Tewari R."/>
            <person name="Gulati A."/>
        </authorList>
    </citation>
    <scope>NUCLEOTIDE SEQUENCE [LARGE SCALE GENOMIC DNA]</scope>
    <source>
        <strain evidence="1">IHBB 9852</strain>
    </source>
</reference>